<sequence>MHTGNAECGDFPQGWQMALRGAPWASQALIELEAVAYGKQCSVKYHVDSFSQQAWVPTECAWPDSGVEIPIINLSLSYYGVMLPDRT</sequence>
<proteinExistence type="predicted"/>
<organism evidence="1 2">
    <name type="scientific">Halteria grandinella</name>
    <dbReference type="NCBI Taxonomy" id="5974"/>
    <lineage>
        <taxon>Eukaryota</taxon>
        <taxon>Sar</taxon>
        <taxon>Alveolata</taxon>
        <taxon>Ciliophora</taxon>
        <taxon>Intramacronucleata</taxon>
        <taxon>Spirotrichea</taxon>
        <taxon>Stichotrichia</taxon>
        <taxon>Sporadotrichida</taxon>
        <taxon>Halteriidae</taxon>
        <taxon>Halteria</taxon>
    </lineage>
</organism>
<dbReference type="AlphaFoldDB" id="A0A8J8NHZ9"/>
<comment type="caution">
    <text evidence="1">The sequence shown here is derived from an EMBL/GenBank/DDBJ whole genome shotgun (WGS) entry which is preliminary data.</text>
</comment>
<name>A0A8J8NHZ9_HALGN</name>
<gene>
    <name evidence="1" type="ORF">FGO68_gene12557</name>
</gene>
<evidence type="ECO:0000313" key="1">
    <source>
        <dbReference type="EMBL" id="TNV75541.1"/>
    </source>
</evidence>
<reference evidence="1" key="1">
    <citation type="submission" date="2019-06" db="EMBL/GenBank/DDBJ databases">
        <authorList>
            <person name="Zheng W."/>
        </authorList>
    </citation>
    <scope>NUCLEOTIDE SEQUENCE</scope>
    <source>
        <strain evidence="1">QDHG01</strain>
    </source>
</reference>
<dbReference type="EMBL" id="RRYP01015348">
    <property type="protein sequence ID" value="TNV75541.1"/>
    <property type="molecule type" value="Genomic_DNA"/>
</dbReference>
<dbReference type="Proteomes" id="UP000785679">
    <property type="component" value="Unassembled WGS sequence"/>
</dbReference>
<evidence type="ECO:0000313" key="2">
    <source>
        <dbReference type="Proteomes" id="UP000785679"/>
    </source>
</evidence>
<protein>
    <submittedName>
        <fullName evidence="1">Uncharacterized protein</fullName>
    </submittedName>
</protein>
<keyword evidence="2" id="KW-1185">Reference proteome</keyword>
<accession>A0A8J8NHZ9</accession>